<evidence type="ECO:0000259" key="6">
    <source>
        <dbReference type="PROSITE" id="PS51704"/>
    </source>
</evidence>
<dbReference type="SMART" id="SM00248">
    <property type="entry name" value="ANK"/>
    <property type="match status" value="4"/>
</dbReference>
<feature type="domain" description="GP-PDE" evidence="6">
    <location>
        <begin position="715"/>
        <end position="1041"/>
    </location>
</feature>
<dbReference type="PANTHER" id="PTHR22958">
    <property type="entry name" value="GLYCEROPHOSPHORYL DIESTER PHOSPHODIESTERASE"/>
    <property type="match status" value="1"/>
</dbReference>
<evidence type="ECO:0000256" key="1">
    <source>
        <dbReference type="ARBA" id="ARBA00022737"/>
    </source>
</evidence>
<name>A0A0J6YGZ5_COCIT</name>
<evidence type="ECO:0000313" key="8">
    <source>
        <dbReference type="Proteomes" id="UP000054565"/>
    </source>
</evidence>
<evidence type="ECO:0000259" key="5">
    <source>
        <dbReference type="PROSITE" id="PS51382"/>
    </source>
</evidence>
<feature type="domain" description="SPX" evidence="5">
    <location>
        <begin position="1"/>
        <end position="145"/>
    </location>
</feature>
<dbReference type="PROSITE" id="PS50088">
    <property type="entry name" value="ANK_REPEAT"/>
    <property type="match status" value="3"/>
</dbReference>
<dbReference type="InterPro" id="IPR057506">
    <property type="entry name" value="C2_GPCPD1"/>
</dbReference>
<sequence length="1051" mass="116679">MKFGQNFHRHQIPEWAPYYARYNHIKALIKASQPGSSPSQEESYEYLESDINVFKTFHQLLYSFLEHQERALCSTYGLRFPVLTIPDLASLHECEPRHILESILELQADLARIQWYDRVNGEALSRLCDKLEKINGGNSPRRLLVDVQPTFDAQCNSDGERLRSLEKDIARSLRDRKAQSPLRSLFLSKSKFPFAIYPEHVLTAIVGDRDTVLSELLAQYSTRDRIEYSEMLELLMQFCTVSQSRKCFEILITELGSKGPFMINSGFLNRYIASLGRGRISKSRIDEQASDNGIRGDADNSLCLIMRDMIESGRIEKGCLRIVDFRGRLPLHYAAIHGIYPFAMVLLPDTALHIEEALLRKDCEGHTPLHLAVIYGHTAIIKLFLQALKITDQADQKIKDTLAHLLGDILLIALKCQHDHIVSLLSWAQSHVDCHSNQGKTALHVAVQIGRTDYVKIILQAMSHSMASIDVAETTRGWTPLILACIMGHLEIVEILLQAKASHTLVDRRGWTAKEHAAFRGHLHIANLLPMHESLGPFGGPSNLQPGTVSSSFTTKRDESCLVLNLGPMQRNKQMAAVALNFDSTPHPESFSIEVSLPGGPSYLLQLPILDDASNPLLFPVGKSATPQIIFKLFRGVGTGGQKGPLVGGGTALLENACPSCTPDHESLIRTRSISIISKNTLDFIGTVSFTYVIAKPYASTGRPSAQLIPISNSVQLVGHRGFGQNTAERDYLQLGENTVEVGQSCLSAKTMGASFVEVNVQVTRDLVPIIYHDFSLSESGTDVPIHDVSLNQFLYSGKSALLDDLVRSLPNDRACQRNPRSQSLTRYDDKFASANYRLQHTVDFMKKGFKPNSQGTSIQSPFATLEDLFIKLPKDLGFVIELKYPRPHEAADASVAPVAIEVNAFIDVILDKIHRFGAGRNIVLASFTPEICILLSRKARGYPIMFITNAGKRPITDMEKRGASLQVAIQFARQWNFTGVVLAAETFLLCPRLIQYVQRSGLLCASYGLVNNVPENAKVQVDAGIDMLIVDRVGLIAKALASTQEVVNRN</sequence>
<gene>
    <name evidence="7" type="ORF">CIRG_05839</name>
</gene>
<organism evidence="7 8">
    <name type="scientific">Coccidioides immitis RMSCC 2394</name>
    <dbReference type="NCBI Taxonomy" id="404692"/>
    <lineage>
        <taxon>Eukaryota</taxon>
        <taxon>Fungi</taxon>
        <taxon>Dikarya</taxon>
        <taxon>Ascomycota</taxon>
        <taxon>Pezizomycotina</taxon>
        <taxon>Eurotiomycetes</taxon>
        <taxon>Eurotiomycetidae</taxon>
        <taxon>Onygenales</taxon>
        <taxon>Onygenaceae</taxon>
        <taxon>Coccidioides</taxon>
    </lineage>
</organism>
<dbReference type="InterPro" id="IPR017946">
    <property type="entry name" value="PLC-like_Pdiesterase_TIM-brl"/>
</dbReference>
<reference evidence="8" key="1">
    <citation type="journal article" date="2010" name="Genome Res.">
        <title>Population genomic sequencing of Coccidioides fungi reveals recent hybridization and transposon control.</title>
        <authorList>
            <person name="Neafsey D.E."/>
            <person name="Barker B.M."/>
            <person name="Sharpton T.J."/>
            <person name="Stajich J.E."/>
            <person name="Park D.J."/>
            <person name="Whiston E."/>
            <person name="Hung C.-Y."/>
            <person name="McMahan C."/>
            <person name="White J."/>
            <person name="Sykes S."/>
            <person name="Heiman D."/>
            <person name="Young S."/>
            <person name="Zeng Q."/>
            <person name="Abouelleil A."/>
            <person name="Aftuck L."/>
            <person name="Bessette D."/>
            <person name="Brown A."/>
            <person name="FitzGerald M."/>
            <person name="Lui A."/>
            <person name="Macdonald J.P."/>
            <person name="Priest M."/>
            <person name="Orbach M.J."/>
            <person name="Galgiani J.N."/>
            <person name="Kirkland T.N."/>
            <person name="Cole G.T."/>
            <person name="Birren B.W."/>
            <person name="Henn M.R."/>
            <person name="Taylor J.W."/>
            <person name="Rounsley S.D."/>
        </authorList>
    </citation>
    <scope>NUCLEOTIDE SEQUENCE [LARGE SCALE GENOMIC DNA]</scope>
    <source>
        <strain evidence="8">RMSCC 2394</strain>
    </source>
</reference>
<dbReference type="Pfam" id="PF00023">
    <property type="entry name" value="Ank"/>
    <property type="match status" value="1"/>
</dbReference>
<keyword evidence="3 4" id="KW-0040">ANK repeat</keyword>
<keyword evidence="2" id="KW-0378">Hydrolase</keyword>
<dbReference type="GO" id="GO:0047389">
    <property type="term" value="F:glycerophosphocholine phosphodiesterase activity"/>
    <property type="evidence" value="ECO:0007669"/>
    <property type="project" value="TreeGrafter"/>
</dbReference>
<evidence type="ECO:0000313" key="7">
    <source>
        <dbReference type="EMBL" id="KMP06158.1"/>
    </source>
</evidence>
<dbReference type="GO" id="GO:0046475">
    <property type="term" value="P:glycerophospholipid catabolic process"/>
    <property type="evidence" value="ECO:0007669"/>
    <property type="project" value="TreeGrafter"/>
</dbReference>
<dbReference type="InterPro" id="IPR051578">
    <property type="entry name" value="GDPD"/>
</dbReference>
<dbReference type="AlphaFoldDB" id="A0A0J6YGZ5"/>
<dbReference type="InterPro" id="IPR036770">
    <property type="entry name" value="Ankyrin_rpt-contain_sf"/>
</dbReference>
<dbReference type="STRING" id="404692.A0A0J6YGZ5"/>
<dbReference type="PANTHER" id="PTHR22958:SF1">
    <property type="entry name" value="GLYCEROPHOSPHOCHOLINE PHOSPHODIESTERASE GPCPD1"/>
    <property type="match status" value="1"/>
</dbReference>
<dbReference type="CDD" id="cd08606">
    <property type="entry name" value="GDPD_YPL110cp_fungi"/>
    <property type="match status" value="1"/>
</dbReference>
<feature type="repeat" description="ANK" evidence="4">
    <location>
        <begin position="438"/>
        <end position="460"/>
    </location>
</feature>
<dbReference type="InterPro" id="IPR030395">
    <property type="entry name" value="GP_PDE_dom"/>
</dbReference>
<dbReference type="Gene3D" id="3.20.20.190">
    <property type="entry name" value="Phosphatidylinositol (PI) phosphodiesterase"/>
    <property type="match status" value="1"/>
</dbReference>
<dbReference type="Pfam" id="PF25329">
    <property type="entry name" value="C2_GDE1"/>
    <property type="match status" value="1"/>
</dbReference>
<dbReference type="SUPFAM" id="SSF51695">
    <property type="entry name" value="PLC-like phosphodiesterases"/>
    <property type="match status" value="1"/>
</dbReference>
<evidence type="ECO:0000256" key="3">
    <source>
        <dbReference type="ARBA" id="ARBA00023043"/>
    </source>
</evidence>
<evidence type="ECO:0000256" key="2">
    <source>
        <dbReference type="ARBA" id="ARBA00022801"/>
    </source>
</evidence>
<dbReference type="Pfam" id="PF12796">
    <property type="entry name" value="Ank_2"/>
    <property type="match status" value="2"/>
</dbReference>
<keyword evidence="1" id="KW-0677">Repeat</keyword>
<dbReference type="EMBL" id="DS028096">
    <property type="protein sequence ID" value="KMP06158.1"/>
    <property type="molecule type" value="Genomic_DNA"/>
</dbReference>
<dbReference type="Pfam" id="PF03009">
    <property type="entry name" value="GDPD"/>
    <property type="match status" value="1"/>
</dbReference>
<evidence type="ECO:0000256" key="4">
    <source>
        <dbReference type="PROSITE-ProRule" id="PRU00023"/>
    </source>
</evidence>
<dbReference type="Gene3D" id="1.25.40.20">
    <property type="entry name" value="Ankyrin repeat-containing domain"/>
    <property type="match status" value="2"/>
</dbReference>
<dbReference type="InterPro" id="IPR002110">
    <property type="entry name" value="Ankyrin_rpt"/>
</dbReference>
<dbReference type="PROSITE" id="PS50297">
    <property type="entry name" value="ANK_REP_REGION"/>
    <property type="match status" value="3"/>
</dbReference>
<feature type="repeat" description="ANK" evidence="4">
    <location>
        <begin position="364"/>
        <end position="396"/>
    </location>
</feature>
<feature type="repeat" description="ANK" evidence="4">
    <location>
        <begin position="476"/>
        <end position="508"/>
    </location>
</feature>
<proteinExistence type="predicted"/>
<dbReference type="PROSITE" id="PS51382">
    <property type="entry name" value="SPX"/>
    <property type="match status" value="1"/>
</dbReference>
<dbReference type="PROSITE" id="PS51704">
    <property type="entry name" value="GP_PDE"/>
    <property type="match status" value="1"/>
</dbReference>
<dbReference type="Proteomes" id="UP000054565">
    <property type="component" value="Unassembled WGS sequence"/>
</dbReference>
<dbReference type="InterPro" id="IPR004331">
    <property type="entry name" value="SPX_dom"/>
</dbReference>
<accession>A0A0J6YGZ5</accession>
<dbReference type="OrthoDB" id="197419at2759"/>
<dbReference type="SUPFAM" id="SSF48403">
    <property type="entry name" value="Ankyrin repeat"/>
    <property type="match status" value="1"/>
</dbReference>
<protein>
    <submittedName>
        <fullName evidence="7">Glycerophosphodiester phosphodiesterase GDE1</fullName>
    </submittedName>
</protein>